<protein>
    <submittedName>
        <fullName evidence="1">Uncharacterized protein</fullName>
    </submittedName>
</protein>
<sequence length="269" mass="29109">MPAWGEDIPATTATEMGTALRNPEHRWSDPALLTFPAAADELMAWLADARAFDASFHPAAFASAVRDYEHAAHHGLGTKMKDVLAAELTDVRHALTSLCTDWSGEREPARSALRTLIGKLGDREVLQASWRDLWVKISNEKTSAEAIANPRDLFLALVRRAGHSLEFGSEFIRVMAGVLDDDSWAVAEMQSALDHSVTLRPESRDDPLAPSGLTIGERGALCERFLALGAPSSCHVVWLAYEEASMPVLFSALGDGTSPLNVDTSETGS</sequence>
<dbReference type="RefSeq" id="WP_093176441.1">
    <property type="nucleotide sequence ID" value="NZ_FNCN01000085.1"/>
</dbReference>
<gene>
    <name evidence="1" type="ORF">SAMN05421505_1853</name>
</gene>
<name>A0A1G8LW38_9ACTN</name>
<accession>A0A1G8LW38</accession>
<reference evidence="1 2" key="1">
    <citation type="submission" date="2016-10" db="EMBL/GenBank/DDBJ databases">
        <authorList>
            <person name="de Groot N.N."/>
        </authorList>
    </citation>
    <scope>NUCLEOTIDE SEQUENCE [LARGE SCALE GENOMIC DNA]</scope>
    <source>
        <strain evidence="1 2">CPCC 201354</strain>
    </source>
</reference>
<proteinExistence type="predicted"/>
<evidence type="ECO:0000313" key="1">
    <source>
        <dbReference type="EMBL" id="SDI59856.1"/>
    </source>
</evidence>
<dbReference type="STRING" id="504805.SAMN05421505_1853"/>
<keyword evidence="2" id="KW-1185">Reference proteome</keyword>
<evidence type="ECO:0000313" key="2">
    <source>
        <dbReference type="Proteomes" id="UP000198923"/>
    </source>
</evidence>
<organism evidence="1 2">
    <name type="scientific">Sinosporangium album</name>
    <dbReference type="NCBI Taxonomy" id="504805"/>
    <lineage>
        <taxon>Bacteria</taxon>
        <taxon>Bacillati</taxon>
        <taxon>Actinomycetota</taxon>
        <taxon>Actinomycetes</taxon>
        <taxon>Streptosporangiales</taxon>
        <taxon>Streptosporangiaceae</taxon>
        <taxon>Sinosporangium</taxon>
    </lineage>
</organism>
<dbReference type="Proteomes" id="UP000198923">
    <property type="component" value="Unassembled WGS sequence"/>
</dbReference>
<dbReference type="OrthoDB" id="3918877at2"/>
<dbReference type="AlphaFoldDB" id="A0A1G8LW38"/>
<dbReference type="EMBL" id="FNCN01000085">
    <property type="protein sequence ID" value="SDI59856.1"/>
    <property type="molecule type" value="Genomic_DNA"/>
</dbReference>